<evidence type="ECO:0000256" key="8">
    <source>
        <dbReference type="ARBA" id="ARBA00023065"/>
    </source>
</evidence>
<gene>
    <name evidence="14" type="ORF">Acr_17g0001790</name>
</gene>
<dbReference type="GO" id="GO:0005886">
    <property type="term" value="C:plasma membrane"/>
    <property type="evidence" value="ECO:0007669"/>
    <property type="project" value="UniProtKB-SubCell"/>
</dbReference>
<feature type="transmembrane region" description="Helical" evidence="11">
    <location>
        <begin position="497"/>
        <end position="514"/>
    </location>
</feature>
<evidence type="ECO:0000313" key="14">
    <source>
        <dbReference type="EMBL" id="GFZ04607.1"/>
    </source>
</evidence>
<dbReference type="InterPro" id="IPR003855">
    <property type="entry name" value="K+_transporter"/>
</dbReference>
<feature type="transmembrane region" description="Helical" evidence="11">
    <location>
        <begin position="317"/>
        <end position="335"/>
    </location>
</feature>
<keyword evidence="8" id="KW-0406">Ion transport</keyword>
<feature type="transmembrane region" description="Helical" evidence="11">
    <location>
        <begin position="440"/>
        <end position="461"/>
    </location>
</feature>
<evidence type="ECO:0000259" key="13">
    <source>
        <dbReference type="Pfam" id="PF22776"/>
    </source>
</evidence>
<dbReference type="AlphaFoldDB" id="A0A7J0G1F3"/>
<evidence type="ECO:0000256" key="7">
    <source>
        <dbReference type="ARBA" id="ARBA00022989"/>
    </source>
</evidence>
<evidence type="ECO:0000256" key="2">
    <source>
        <dbReference type="ARBA" id="ARBA00008440"/>
    </source>
</evidence>
<sequence>MSISDATVDTTHEVSVQEEEEEEEIGNSQGQQPPSNSGSKRLSWQKLRRYDSLDIESSKFPNHASKGVKWSVILHLGVSEHRGSVRGHWYITVVRLLVHLQPRHQSQRRHFGCSVIDIVHNYVDTLFKYVFVVLRANDNGDGGTFALYSLLCRYAKVGLTPSQEAEDREVSNFHLELPNNRLKRASRLKSMLENSRFAKVFLLFATMLGTSMVIGDGVLTPCISVLSAVGGIKEATSAMTEERVVWVSVVVLVFPIRTFQRFGTDKVGYTFAPIICVWFLFIATIGVYNFFKFDPTIVKAVNPQYIIKYFKRNKKDAWISLGGIVLSITGTEALFADVGHFTVRSIQISMCTVTYPALVLAYTGQAAFLRKHNQFVSEAFFKSVPGPMYWPMFVVAVFGFNHSKSSHDFGDFLHHPTIPRARVFPSVTLGFKTTAKIGNAYGIAVVFVMVLTSSFLVLIMVMIWKTHILLVISYVLVIGTVELLYLSSVLYKFDQGGYLPLAFAFFLMAIMYIWNDVYRRKYYYELDHKISPEKVKEIAVDTNFCRIPGLAIFFYSELVHGIPPIFKHYVANVPALHSVLVFVSIKSLPISKTRRNEQHEPFERTLIERLKEFMREDYLFSTMIYNEKEGVEKDGVSENGSVHDDNVNNEKQLELMEREIEVLDKAWHAGVVHLVGENEVIAGKGAGTGKRILINYAYNFLRKNLRQTDKMFDIPRQRLLKVGMTYEL</sequence>
<comment type="caution">
    <text evidence="14">The sequence shown here is derived from an EMBL/GenBank/DDBJ whole genome shotgun (WGS) entry which is preliminary data.</text>
</comment>
<feature type="transmembrane region" description="Helical" evidence="11">
    <location>
        <begin position="200"/>
        <end position="232"/>
    </location>
</feature>
<dbReference type="EMBL" id="BJWL01000017">
    <property type="protein sequence ID" value="GFZ04607.1"/>
    <property type="molecule type" value="Genomic_DNA"/>
</dbReference>
<keyword evidence="4" id="KW-0633">Potassium transport</keyword>
<dbReference type="Pfam" id="PF22776">
    <property type="entry name" value="K_trans_C"/>
    <property type="match status" value="1"/>
</dbReference>
<comment type="similarity">
    <text evidence="2">Belongs to the HAK/KUP transporter (TC 2.A.72.3) family.</text>
</comment>
<dbReference type="InterPro" id="IPR053952">
    <property type="entry name" value="K_trans_C"/>
</dbReference>
<keyword evidence="9 11" id="KW-0472">Membrane</keyword>
<feature type="compositionally biased region" description="Acidic residues" evidence="10">
    <location>
        <begin position="16"/>
        <end position="25"/>
    </location>
</feature>
<evidence type="ECO:0000256" key="11">
    <source>
        <dbReference type="SAM" id="Phobius"/>
    </source>
</evidence>
<dbReference type="PANTHER" id="PTHR30540">
    <property type="entry name" value="OSMOTIC STRESS POTASSIUM TRANSPORTER"/>
    <property type="match status" value="1"/>
</dbReference>
<protein>
    <submittedName>
        <fullName evidence="14">High affinity K+ transporter 5</fullName>
    </submittedName>
</protein>
<feature type="transmembrane region" description="Helical" evidence="11">
    <location>
        <begin position="380"/>
        <end position="400"/>
    </location>
</feature>
<dbReference type="Pfam" id="PF02705">
    <property type="entry name" value="K_trans"/>
    <property type="match status" value="2"/>
</dbReference>
<comment type="subcellular location">
    <subcellularLocation>
        <location evidence="1">Cell membrane</location>
        <topology evidence="1">Multi-pass membrane protein</topology>
    </subcellularLocation>
</comment>
<keyword evidence="5 11" id="KW-0812">Transmembrane</keyword>
<evidence type="ECO:0000256" key="4">
    <source>
        <dbReference type="ARBA" id="ARBA00022538"/>
    </source>
</evidence>
<evidence type="ECO:0000313" key="15">
    <source>
        <dbReference type="Proteomes" id="UP000585474"/>
    </source>
</evidence>
<keyword evidence="7 11" id="KW-1133">Transmembrane helix</keyword>
<feature type="domain" description="K+ potassium transporter integral membrane" evidence="12">
    <location>
        <begin position="427"/>
        <end position="534"/>
    </location>
</feature>
<evidence type="ECO:0000256" key="1">
    <source>
        <dbReference type="ARBA" id="ARBA00004651"/>
    </source>
</evidence>
<feature type="transmembrane region" description="Helical" evidence="11">
    <location>
        <begin position="468"/>
        <end position="491"/>
    </location>
</feature>
<evidence type="ECO:0000256" key="10">
    <source>
        <dbReference type="SAM" id="MobiDB-lite"/>
    </source>
</evidence>
<feature type="transmembrane region" description="Helical" evidence="11">
    <location>
        <begin position="347"/>
        <end position="368"/>
    </location>
</feature>
<keyword evidence="3" id="KW-0813">Transport</keyword>
<feature type="domain" description="K+ potassium transporter C-terminal" evidence="13">
    <location>
        <begin position="548"/>
        <end position="728"/>
    </location>
</feature>
<reference evidence="14 15" key="1">
    <citation type="submission" date="2019-07" db="EMBL/GenBank/DDBJ databases">
        <title>De Novo Assembly of kiwifruit Actinidia rufa.</title>
        <authorList>
            <person name="Sugita-Konishi S."/>
            <person name="Sato K."/>
            <person name="Mori E."/>
            <person name="Abe Y."/>
            <person name="Kisaki G."/>
            <person name="Hamano K."/>
            <person name="Suezawa K."/>
            <person name="Otani M."/>
            <person name="Fukuda T."/>
            <person name="Manabe T."/>
            <person name="Gomi K."/>
            <person name="Tabuchi M."/>
            <person name="Akimitsu K."/>
            <person name="Kataoka I."/>
        </authorList>
    </citation>
    <scope>NUCLEOTIDE SEQUENCE [LARGE SCALE GENOMIC DNA]</scope>
    <source>
        <strain evidence="15">cv. Fuchu</strain>
    </source>
</reference>
<evidence type="ECO:0000256" key="9">
    <source>
        <dbReference type="ARBA" id="ARBA00023136"/>
    </source>
</evidence>
<accession>A0A7J0G1F3</accession>
<dbReference type="PANTHER" id="PTHR30540:SF87">
    <property type="entry name" value="POTASSIUM TRANSPORTER"/>
    <property type="match status" value="1"/>
</dbReference>
<evidence type="ECO:0000256" key="3">
    <source>
        <dbReference type="ARBA" id="ARBA00022448"/>
    </source>
</evidence>
<feature type="transmembrane region" description="Helical" evidence="11">
    <location>
        <begin position="269"/>
        <end position="291"/>
    </location>
</feature>
<dbReference type="GO" id="GO:0015079">
    <property type="term" value="F:potassium ion transmembrane transporter activity"/>
    <property type="evidence" value="ECO:0007669"/>
    <property type="project" value="InterPro"/>
</dbReference>
<dbReference type="Proteomes" id="UP000585474">
    <property type="component" value="Unassembled WGS sequence"/>
</dbReference>
<dbReference type="OrthoDB" id="504708at2759"/>
<proteinExistence type="inferred from homology"/>
<dbReference type="InterPro" id="IPR053951">
    <property type="entry name" value="K_trans_N"/>
</dbReference>
<name>A0A7J0G1F3_9ERIC</name>
<feature type="region of interest" description="Disordered" evidence="10">
    <location>
        <begin position="1"/>
        <end position="42"/>
    </location>
</feature>
<evidence type="ECO:0000256" key="6">
    <source>
        <dbReference type="ARBA" id="ARBA00022958"/>
    </source>
</evidence>
<feature type="domain" description="K+ potassium transporter integral membrane" evidence="12">
    <location>
        <begin position="125"/>
        <end position="398"/>
    </location>
</feature>
<evidence type="ECO:0000259" key="12">
    <source>
        <dbReference type="Pfam" id="PF02705"/>
    </source>
</evidence>
<feature type="compositionally biased region" description="Low complexity" evidence="10">
    <location>
        <begin position="26"/>
        <end position="39"/>
    </location>
</feature>
<keyword evidence="6" id="KW-0630">Potassium</keyword>
<evidence type="ECO:0000256" key="5">
    <source>
        <dbReference type="ARBA" id="ARBA00022692"/>
    </source>
</evidence>
<keyword evidence="15" id="KW-1185">Reference proteome</keyword>
<organism evidence="14 15">
    <name type="scientific">Actinidia rufa</name>
    <dbReference type="NCBI Taxonomy" id="165716"/>
    <lineage>
        <taxon>Eukaryota</taxon>
        <taxon>Viridiplantae</taxon>
        <taxon>Streptophyta</taxon>
        <taxon>Embryophyta</taxon>
        <taxon>Tracheophyta</taxon>
        <taxon>Spermatophyta</taxon>
        <taxon>Magnoliopsida</taxon>
        <taxon>eudicotyledons</taxon>
        <taxon>Gunneridae</taxon>
        <taxon>Pentapetalae</taxon>
        <taxon>asterids</taxon>
        <taxon>Ericales</taxon>
        <taxon>Actinidiaceae</taxon>
        <taxon>Actinidia</taxon>
    </lineage>
</organism>